<accession>A0AAV1KN76</accession>
<keyword evidence="1" id="KW-0539">Nucleus</keyword>
<evidence type="ECO:0000313" key="4">
    <source>
        <dbReference type="EMBL" id="CAK1584235.1"/>
    </source>
</evidence>
<comment type="caution">
    <text evidence="4">The sequence shown here is derived from an EMBL/GenBank/DDBJ whole genome shotgun (WGS) entry which is preliminary data.</text>
</comment>
<evidence type="ECO:0000256" key="1">
    <source>
        <dbReference type="PROSITE-ProRule" id="PRU00371"/>
    </source>
</evidence>
<protein>
    <recommendedName>
        <fullName evidence="3">BESS domain-containing protein</fullName>
    </recommendedName>
</protein>
<feature type="compositionally biased region" description="Acidic residues" evidence="2">
    <location>
        <begin position="112"/>
        <end position="122"/>
    </location>
</feature>
<feature type="compositionally biased region" description="Low complexity" evidence="2">
    <location>
        <begin position="102"/>
        <end position="111"/>
    </location>
</feature>
<feature type="compositionally biased region" description="Polar residues" evidence="2">
    <location>
        <begin position="64"/>
        <end position="101"/>
    </location>
</feature>
<dbReference type="PROSITE" id="PS51031">
    <property type="entry name" value="BESS"/>
    <property type="match status" value="1"/>
</dbReference>
<reference evidence="4 5" key="1">
    <citation type="submission" date="2023-11" db="EMBL/GenBank/DDBJ databases">
        <authorList>
            <person name="Hedman E."/>
            <person name="Englund M."/>
            <person name="Stromberg M."/>
            <person name="Nyberg Akerstrom W."/>
            <person name="Nylinder S."/>
            <person name="Jareborg N."/>
            <person name="Kallberg Y."/>
            <person name="Kronander E."/>
        </authorList>
    </citation>
    <scope>NUCLEOTIDE SEQUENCE [LARGE SCALE GENOMIC DNA]</scope>
</reference>
<dbReference type="Proteomes" id="UP001314205">
    <property type="component" value="Unassembled WGS sequence"/>
</dbReference>
<name>A0AAV1KN76_9NEOP</name>
<organism evidence="4 5">
    <name type="scientific">Parnassius mnemosyne</name>
    <name type="common">clouded apollo</name>
    <dbReference type="NCBI Taxonomy" id="213953"/>
    <lineage>
        <taxon>Eukaryota</taxon>
        <taxon>Metazoa</taxon>
        <taxon>Ecdysozoa</taxon>
        <taxon>Arthropoda</taxon>
        <taxon>Hexapoda</taxon>
        <taxon>Insecta</taxon>
        <taxon>Pterygota</taxon>
        <taxon>Neoptera</taxon>
        <taxon>Endopterygota</taxon>
        <taxon>Lepidoptera</taxon>
        <taxon>Glossata</taxon>
        <taxon>Ditrysia</taxon>
        <taxon>Papilionoidea</taxon>
        <taxon>Papilionidae</taxon>
        <taxon>Parnassiinae</taxon>
        <taxon>Parnassini</taxon>
        <taxon>Parnassius</taxon>
        <taxon>Driopa</taxon>
    </lineage>
</organism>
<feature type="region of interest" description="Disordered" evidence="2">
    <location>
        <begin position="59"/>
        <end position="122"/>
    </location>
</feature>
<gene>
    <name evidence="4" type="ORF">PARMNEM_LOCUS5525</name>
</gene>
<dbReference type="EMBL" id="CAVLGL010000068">
    <property type="protein sequence ID" value="CAK1584235.1"/>
    <property type="molecule type" value="Genomic_DNA"/>
</dbReference>
<sequence length="122" mass="14035">MPMDDFEKEALKALEEPENRHMLFFKSILPSIQQFTDLQTITFQSRVLQMISEMRYGETIQPWHRQTPQPYGSDQGYGHTSQYEYNSAGYTSIGSNSYTSPSQASQASQESGDQEEFDFTNI</sequence>
<dbReference type="GO" id="GO:0003677">
    <property type="term" value="F:DNA binding"/>
    <property type="evidence" value="ECO:0007669"/>
    <property type="project" value="InterPro"/>
</dbReference>
<feature type="domain" description="BESS" evidence="3">
    <location>
        <begin position="18"/>
        <end position="57"/>
    </location>
</feature>
<proteinExistence type="predicted"/>
<evidence type="ECO:0000313" key="5">
    <source>
        <dbReference type="Proteomes" id="UP001314205"/>
    </source>
</evidence>
<dbReference type="InterPro" id="IPR004210">
    <property type="entry name" value="BESS_motif"/>
</dbReference>
<dbReference type="AlphaFoldDB" id="A0AAV1KN76"/>
<comment type="subcellular location">
    <subcellularLocation>
        <location evidence="1">Nucleus</location>
    </subcellularLocation>
</comment>
<evidence type="ECO:0000259" key="3">
    <source>
        <dbReference type="PROSITE" id="PS51031"/>
    </source>
</evidence>
<keyword evidence="5" id="KW-1185">Reference proteome</keyword>
<evidence type="ECO:0000256" key="2">
    <source>
        <dbReference type="SAM" id="MobiDB-lite"/>
    </source>
</evidence>
<dbReference type="GO" id="GO:0005634">
    <property type="term" value="C:nucleus"/>
    <property type="evidence" value="ECO:0007669"/>
    <property type="project" value="UniProtKB-SubCell"/>
</dbReference>